<feature type="compositionally biased region" description="Polar residues" evidence="1">
    <location>
        <begin position="401"/>
        <end position="419"/>
    </location>
</feature>
<gene>
    <name evidence="3" type="ORF">BGW38_005682</name>
</gene>
<organism evidence="3 4">
    <name type="scientific">Lunasporangiospora selenospora</name>
    <dbReference type="NCBI Taxonomy" id="979761"/>
    <lineage>
        <taxon>Eukaryota</taxon>
        <taxon>Fungi</taxon>
        <taxon>Fungi incertae sedis</taxon>
        <taxon>Mucoromycota</taxon>
        <taxon>Mortierellomycotina</taxon>
        <taxon>Mortierellomycetes</taxon>
        <taxon>Mortierellales</taxon>
        <taxon>Mortierellaceae</taxon>
        <taxon>Lunasporangiospora</taxon>
    </lineage>
</organism>
<proteinExistence type="predicted"/>
<feature type="compositionally biased region" description="Basic and acidic residues" evidence="1">
    <location>
        <begin position="420"/>
        <end position="439"/>
    </location>
</feature>
<dbReference type="EMBL" id="JAABOA010003600">
    <property type="protein sequence ID" value="KAF9578490.1"/>
    <property type="molecule type" value="Genomic_DNA"/>
</dbReference>
<accession>A0A9P6FMN8</accession>
<feature type="compositionally biased region" description="Low complexity" evidence="1">
    <location>
        <begin position="20"/>
        <end position="37"/>
    </location>
</feature>
<feature type="compositionally biased region" description="Polar residues" evidence="1">
    <location>
        <begin position="357"/>
        <end position="372"/>
    </location>
</feature>
<dbReference type="OrthoDB" id="2413300at2759"/>
<feature type="transmembrane region" description="Helical" evidence="2">
    <location>
        <begin position="103"/>
        <end position="124"/>
    </location>
</feature>
<evidence type="ECO:0000313" key="4">
    <source>
        <dbReference type="Proteomes" id="UP000780801"/>
    </source>
</evidence>
<feature type="transmembrane region" description="Helical" evidence="2">
    <location>
        <begin position="136"/>
        <end position="161"/>
    </location>
</feature>
<feature type="region of interest" description="Disordered" evidence="1">
    <location>
        <begin position="10"/>
        <end position="77"/>
    </location>
</feature>
<evidence type="ECO:0000256" key="1">
    <source>
        <dbReference type="SAM" id="MobiDB-lite"/>
    </source>
</evidence>
<dbReference type="Proteomes" id="UP000780801">
    <property type="component" value="Unassembled WGS sequence"/>
</dbReference>
<keyword evidence="4" id="KW-1185">Reference proteome</keyword>
<feature type="compositionally biased region" description="Basic residues" evidence="1">
    <location>
        <begin position="323"/>
        <end position="337"/>
    </location>
</feature>
<name>A0A9P6FMN8_9FUNG</name>
<feature type="region of interest" description="Disordered" evidence="1">
    <location>
        <begin position="299"/>
        <end position="472"/>
    </location>
</feature>
<feature type="compositionally biased region" description="Polar residues" evidence="1">
    <location>
        <begin position="54"/>
        <end position="72"/>
    </location>
</feature>
<comment type="caution">
    <text evidence="3">The sequence shown here is derived from an EMBL/GenBank/DDBJ whole genome shotgun (WGS) entry which is preliminary data.</text>
</comment>
<feature type="transmembrane region" description="Helical" evidence="2">
    <location>
        <begin position="190"/>
        <end position="213"/>
    </location>
</feature>
<dbReference type="AlphaFoldDB" id="A0A9P6FMN8"/>
<reference evidence="3" key="1">
    <citation type="journal article" date="2020" name="Fungal Divers.">
        <title>Resolving the Mortierellaceae phylogeny through synthesis of multi-gene phylogenetics and phylogenomics.</title>
        <authorList>
            <person name="Vandepol N."/>
            <person name="Liber J."/>
            <person name="Desiro A."/>
            <person name="Na H."/>
            <person name="Kennedy M."/>
            <person name="Barry K."/>
            <person name="Grigoriev I.V."/>
            <person name="Miller A.N."/>
            <person name="O'Donnell K."/>
            <person name="Stajich J.E."/>
            <person name="Bonito G."/>
        </authorList>
    </citation>
    <scope>NUCLEOTIDE SEQUENCE</scope>
    <source>
        <strain evidence="3">KOD1015</strain>
    </source>
</reference>
<evidence type="ECO:0000256" key="2">
    <source>
        <dbReference type="SAM" id="Phobius"/>
    </source>
</evidence>
<keyword evidence="2" id="KW-0472">Membrane</keyword>
<feature type="compositionally biased region" description="Polar residues" evidence="1">
    <location>
        <begin position="338"/>
        <end position="348"/>
    </location>
</feature>
<keyword evidence="2" id="KW-0812">Transmembrane</keyword>
<feature type="compositionally biased region" description="Acidic residues" evidence="1">
    <location>
        <begin position="306"/>
        <end position="315"/>
    </location>
</feature>
<evidence type="ECO:0000313" key="3">
    <source>
        <dbReference type="EMBL" id="KAF9578490.1"/>
    </source>
</evidence>
<protein>
    <submittedName>
        <fullName evidence="3">Uncharacterized protein</fullName>
    </submittedName>
</protein>
<sequence>MTDTDYATLFVGGNQDTPVTSTIHSPTSTLHSPHSPLQSATSKLSRPGMPSRDSIASSSYSTGMANSVSSQPDFDDGHDMQPTRWRLFRLSVMRMATVERLQLFWALLTIFGMAAWIALMPAYAFRNKVNSPTFGAPAYTFSTIAISVILTILNFFSWIVLAADKEGGAKTDCQTGPLAKEPGYTAQCQAVNVAIVLDVIVFVLWVPITIVIVCGTIERGLWWWGEDDGWAQSMTAVGGSNMMSEEEFDRKIGMGDSKVIKRRQTMHPDNQRMTMVGDAMIHKPKPAFVTPIASQFRRSSAMADNDGADDGDDDFGNFTASNYRRHHQQRQQRKTRHVSSASTLQSPTEDGGRSLTRRASNTSLSSRLSTFFGSGWGSGAMPPDEQAQPPMPAIPAHYLQGNGQTTKSNAGLTVSSPTSPKKEGSKGALAKDKTNTKQEVEEDGDKDSADPAMLHGDSYTTQWHSRRNDDWS</sequence>
<keyword evidence="2" id="KW-1133">Transmembrane helix</keyword>